<evidence type="ECO:0000256" key="1">
    <source>
        <dbReference type="SAM" id="SignalP"/>
    </source>
</evidence>
<accession>A0A2A2K535</accession>
<evidence type="ECO:0000313" key="2">
    <source>
        <dbReference type="EMBL" id="PAV69002.1"/>
    </source>
</evidence>
<organism evidence="2 3">
    <name type="scientific">Diploscapter pachys</name>
    <dbReference type="NCBI Taxonomy" id="2018661"/>
    <lineage>
        <taxon>Eukaryota</taxon>
        <taxon>Metazoa</taxon>
        <taxon>Ecdysozoa</taxon>
        <taxon>Nematoda</taxon>
        <taxon>Chromadorea</taxon>
        <taxon>Rhabditida</taxon>
        <taxon>Rhabditina</taxon>
        <taxon>Rhabditomorpha</taxon>
        <taxon>Rhabditoidea</taxon>
        <taxon>Rhabditidae</taxon>
        <taxon>Diploscapter</taxon>
    </lineage>
</organism>
<dbReference type="PANTHER" id="PTHR14611">
    <property type="entry name" value="TECTONIC FAMILY MEMBER"/>
    <property type="match status" value="1"/>
</dbReference>
<dbReference type="GO" id="GO:0060271">
    <property type="term" value="P:cilium assembly"/>
    <property type="evidence" value="ECO:0007669"/>
    <property type="project" value="TreeGrafter"/>
</dbReference>
<reference evidence="2 3" key="1">
    <citation type="journal article" date="2017" name="Curr. Biol.">
        <title>Genome architecture and evolution of a unichromosomal asexual nematode.</title>
        <authorList>
            <person name="Fradin H."/>
            <person name="Zegar C."/>
            <person name="Gutwein M."/>
            <person name="Lucas J."/>
            <person name="Kovtun M."/>
            <person name="Corcoran D."/>
            <person name="Baugh L.R."/>
            <person name="Kiontke K."/>
            <person name="Gunsalus K."/>
            <person name="Fitch D.H."/>
            <person name="Piano F."/>
        </authorList>
    </citation>
    <scope>NUCLEOTIDE SEQUENCE [LARGE SCALE GENOMIC DNA]</scope>
    <source>
        <strain evidence="2">PF1309</strain>
    </source>
</reference>
<evidence type="ECO:0000313" key="3">
    <source>
        <dbReference type="Proteomes" id="UP000218231"/>
    </source>
</evidence>
<dbReference type="AlphaFoldDB" id="A0A2A2K535"/>
<dbReference type="STRING" id="2018661.A0A2A2K535"/>
<comment type="caution">
    <text evidence="2">The sequence shown here is derived from an EMBL/GenBank/DDBJ whole genome shotgun (WGS) entry which is preliminary data.</text>
</comment>
<proteinExistence type="predicted"/>
<gene>
    <name evidence="2" type="ORF">WR25_13912</name>
</gene>
<dbReference type="PANTHER" id="PTHR14611:SF2">
    <property type="entry name" value="TECTONIC"/>
    <property type="match status" value="1"/>
</dbReference>
<dbReference type="GO" id="GO:0035869">
    <property type="term" value="C:ciliary transition zone"/>
    <property type="evidence" value="ECO:0007669"/>
    <property type="project" value="TreeGrafter"/>
</dbReference>
<feature type="signal peptide" evidence="1">
    <location>
        <begin position="1"/>
        <end position="16"/>
    </location>
</feature>
<dbReference type="InterPro" id="IPR040354">
    <property type="entry name" value="TCTN1-3"/>
</dbReference>
<keyword evidence="1" id="KW-0732">Signal</keyword>
<sequence>MLIDIIILQLISLAIAEEQTCYSSVLLYRLESLLPTSNLFCVIKDNNVETYEDVQTIQTIEQWDRLEAVNKVQIQRSQGLNQLPVLTATNQGSIAWQIPGPSSIGGANCEISHNIVFGSNTSIECQPFTAGTFDRQACEQSLNGVLSEGQQFSIDGQSFTSLSGSLRQPTWNNNTCQNALQGATILFSYEPGENSTSVASISSINLKKVIYKNVRQIDVINFKRRIKVQFFAEVIPELSPSTTNMTSEFQPGYEAGDLVMVSENVSVSVPSLGSCVDGPQIDAQFMTPMKSTCTIRAPTCNAAQPRIREFLQRLPKDISSLPYDYDAMITVLNRTTELTVSSPNRCSVPQISLDILSARQGTTDSYKVQIVAALLDITYFEVPFKANQDLFISVNVSFNDITSAPTSVFAELPHIDLRLPADFFYPFVSSNTSKPNKWLTITFIVLFFL</sequence>
<feature type="chain" id="PRO_5012945960" evidence="1">
    <location>
        <begin position="17"/>
        <end position="449"/>
    </location>
</feature>
<dbReference type="OrthoDB" id="2104337at2759"/>
<dbReference type="EMBL" id="LIAE01009632">
    <property type="protein sequence ID" value="PAV69002.1"/>
    <property type="molecule type" value="Genomic_DNA"/>
</dbReference>
<name>A0A2A2K535_9BILA</name>
<dbReference type="Proteomes" id="UP000218231">
    <property type="component" value="Unassembled WGS sequence"/>
</dbReference>
<keyword evidence="3" id="KW-1185">Reference proteome</keyword>
<protein>
    <submittedName>
        <fullName evidence="2">Uncharacterized protein</fullName>
    </submittedName>
</protein>